<keyword evidence="2" id="KW-1185">Reference proteome</keyword>
<dbReference type="RefSeq" id="WP_319837334.1">
    <property type="nucleotide sequence ID" value="NZ_CP137624.1"/>
</dbReference>
<gene>
    <name evidence="1" type="ORF">R6U77_02715</name>
</gene>
<evidence type="ECO:0000313" key="2">
    <source>
        <dbReference type="Proteomes" id="UP001322664"/>
    </source>
</evidence>
<reference evidence="1 2" key="1">
    <citation type="submission" date="2023-09" db="EMBL/GenBank/DDBJ databases">
        <authorList>
            <person name="Page C.A."/>
            <person name="Perez-Diaz I.M."/>
        </authorList>
    </citation>
    <scope>NUCLEOTIDE SEQUENCE [LARGE SCALE GENOMIC DNA]</scope>
    <source>
        <strain evidence="1 2">Ll15</strain>
    </source>
</reference>
<keyword evidence="1" id="KW-0645">Protease</keyword>
<accession>A0ABZ0RZ00</accession>
<keyword evidence="1" id="KW-0378">Hydrolase</keyword>
<proteinExistence type="predicted"/>
<keyword evidence="1" id="KW-0482">Metalloprotease</keyword>
<dbReference type="EMBL" id="CP137624">
    <property type="protein sequence ID" value="WPK12629.1"/>
    <property type="molecule type" value="Genomic_DNA"/>
</dbReference>
<sequence>MKIASLMQSGMLDFEGRKKVLQRKEMGEAYKRTAQFAKASQNPVLVALENLLSGKTEKDLLAADAKANDTQQRLETPEAQAQLRHLQMTESEVKAHEQAHKAAGASVTGPISYTYTQGPDDQLYVSGGEVSIQTPTTSSDEETIKILEQVRQAALAPAQPSPQDLRVAASAAAQIQQVQTGLVAELEPHEEPPFVNEDLTFDVPEQFTNDVERNATAPTIFGKELENIITQRTFNKAKMQYQSHIEMVKNGYLAVEEPTFSKIA</sequence>
<name>A0ABZ0RZ00_9BACI</name>
<dbReference type="Pfam" id="PF12118">
    <property type="entry name" value="SprA-related"/>
    <property type="match status" value="1"/>
</dbReference>
<evidence type="ECO:0000313" key="1">
    <source>
        <dbReference type="EMBL" id="WPK12629.1"/>
    </source>
</evidence>
<dbReference type="Proteomes" id="UP001322664">
    <property type="component" value="Chromosome"/>
</dbReference>
<organism evidence="1 2">
    <name type="scientific">Lysinibacillus louembei</name>
    <dbReference type="NCBI Taxonomy" id="1470088"/>
    <lineage>
        <taxon>Bacteria</taxon>
        <taxon>Bacillati</taxon>
        <taxon>Bacillota</taxon>
        <taxon>Bacilli</taxon>
        <taxon>Bacillales</taxon>
        <taxon>Bacillaceae</taxon>
        <taxon>Lysinibacillus</taxon>
    </lineage>
</organism>
<dbReference type="GO" id="GO:0008237">
    <property type="term" value="F:metallopeptidase activity"/>
    <property type="evidence" value="ECO:0007669"/>
    <property type="project" value="UniProtKB-KW"/>
</dbReference>
<dbReference type="InterPro" id="IPR021973">
    <property type="entry name" value="SprA-related"/>
</dbReference>
<protein>
    <submittedName>
        <fullName evidence="1">Metalloprotease CJM1_0395 family protein</fullName>
    </submittedName>
</protein>